<evidence type="ECO:0000256" key="5">
    <source>
        <dbReference type="ARBA" id="ARBA00022927"/>
    </source>
</evidence>
<evidence type="ECO:0000256" key="1">
    <source>
        <dbReference type="ARBA" id="ARBA00003041"/>
    </source>
</evidence>
<dbReference type="GO" id="GO:0015031">
    <property type="term" value="P:protein transport"/>
    <property type="evidence" value="ECO:0007669"/>
    <property type="project" value="UniProtKB-KW"/>
</dbReference>
<evidence type="ECO:0000256" key="6">
    <source>
        <dbReference type="ARBA" id="ARBA00023225"/>
    </source>
</evidence>
<sequence>MDWKSREINSLEKNIINLVIQSVEKIIKIKLQEDDEVILNVLKEALNKFTFTHKLIIRVDKDSFDLVNSSKNKILAMTDNIDDIEVKIDSSFQKGDIVIDTDSGTINPSIKNQIGILKEEFIKLLQGDD</sequence>
<dbReference type="RefSeq" id="WP_079410670.1">
    <property type="nucleotide sequence ID" value="NZ_MZGW01000001.1"/>
</dbReference>
<dbReference type="SUPFAM" id="SSF160527">
    <property type="entry name" value="V-type ATPase subunit E-like"/>
    <property type="match status" value="1"/>
</dbReference>
<keyword evidence="6" id="KW-1006">Bacterial flagellum protein export</keyword>
<comment type="similarity">
    <text evidence="2">Belongs to the FliH family.</text>
</comment>
<gene>
    <name evidence="8" type="ORF">CLOTH_03690</name>
</gene>
<comment type="caution">
    <text evidence="8">The sequence shown here is derived from an EMBL/GenBank/DDBJ whole genome shotgun (WGS) entry which is preliminary data.</text>
</comment>
<name>A0A1V4IAX5_9FIRM</name>
<reference evidence="8 9" key="1">
    <citation type="submission" date="2017-03" db="EMBL/GenBank/DDBJ databases">
        <title>Genome sequence of Clostridium thermoalcaliphilum DSM 7309.</title>
        <authorList>
            <person name="Poehlein A."/>
            <person name="Daniel R."/>
        </authorList>
    </citation>
    <scope>NUCLEOTIDE SEQUENCE [LARGE SCALE GENOMIC DNA]</scope>
    <source>
        <strain evidence="8 9">DSM 7309</strain>
    </source>
</reference>
<keyword evidence="9" id="KW-1185">Reference proteome</keyword>
<keyword evidence="3" id="KW-0813">Transport</keyword>
<dbReference type="InterPro" id="IPR051472">
    <property type="entry name" value="T3SS_Stator/FliH"/>
</dbReference>
<keyword evidence="4" id="KW-1005">Bacterial flagellum biogenesis</keyword>
<dbReference type="EMBL" id="MZGW01000001">
    <property type="protein sequence ID" value="OPJ57086.1"/>
    <property type="molecule type" value="Genomic_DNA"/>
</dbReference>
<keyword evidence="5" id="KW-0653">Protein transport</keyword>
<feature type="domain" description="Flagellar assembly protein FliH/Type III secretion system HrpE" evidence="7">
    <location>
        <begin position="10"/>
        <end position="114"/>
    </location>
</feature>
<evidence type="ECO:0000256" key="2">
    <source>
        <dbReference type="ARBA" id="ARBA00006602"/>
    </source>
</evidence>
<evidence type="ECO:0000313" key="9">
    <source>
        <dbReference type="Proteomes" id="UP000190140"/>
    </source>
</evidence>
<dbReference type="STRING" id="29349.CLOTH_03690"/>
<dbReference type="AlphaFoldDB" id="A0A1V4IAX5"/>
<dbReference type="PANTHER" id="PTHR34982:SF1">
    <property type="entry name" value="FLAGELLAR ASSEMBLY PROTEIN FLIH"/>
    <property type="match status" value="1"/>
</dbReference>
<keyword evidence="8" id="KW-0966">Cell projection</keyword>
<keyword evidence="8" id="KW-0282">Flagellum</keyword>
<organism evidence="8 9">
    <name type="scientific">Alkalithermobacter paradoxus</name>
    <dbReference type="NCBI Taxonomy" id="29349"/>
    <lineage>
        <taxon>Bacteria</taxon>
        <taxon>Bacillati</taxon>
        <taxon>Bacillota</taxon>
        <taxon>Clostridia</taxon>
        <taxon>Peptostreptococcales</taxon>
        <taxon>Tepidibacteraceae</taxon>
        <taxon>Alkalithermobacter</taxon>
    </lineage>
</organism>
<dbReference type="Proteomes" id="UP000190140">
    <property type="component" value="Unassembled WGS sequence"/>
</dbReference>
<keyword evidence="8" id="KW-0969">Cilium</keyword>
<dbReference type="PANTHER" id="PTHR34982">
    <property type="entry name" value="YOP PROTEINS TRANSLOCATION PROTEIN L"/>
    <property type="match status" value="1"/>
</dbReference>
<proteinExistence type="inferred from homology"/>
<accession>A0A1V4IAX5</accession>
<dbReference type="InterPro" id="IPR018035">
    <property type="entry name" value="Flagellar_FliH/T3SS_HrpE"/>
</dbReference>
<comment type="function">
    <text evidence="1">Needed for flagellar regrowth and assembly.</text>
</comment>
<dbReference type="GO" id="GO:0005829">
    <property type="term" value="C:cytosol"/>
    <property type="evidence" value="ECO:0007669"/>
    <property type="project" value="TreeGrafter"/>
</dbReference>
<dbReference type="GO" id="GO:0044781">
    <property type="term" value="P:bacterial-type flagellum organization"/>
    <property type="evidence" value="ECO:0007669"/>
    <property type="project" value="UniProtKB-KW"/>
</dbReference>
<evidence type="ECO:0000313" key="8">
    <source>
        <dbReference type="EMBL" id="OPJ57086.1"/>
    </source>
</evidence>
<evidence type="ECO:0000256" key="3">
    <source>
        <dbReference type="ARBA" id="ARBA00022448"/>
    </source>
</evidence>
<dbReference type="OrthoDB" id="1749206at2"/>
<evidence type="ECO:0000256" key="4">
    <source>
        <dbReference type="ARBA" id="ARBA00022795"/>
    </source>
</evidence>
<protein>
    <submittedName>
        <fullName evidence="8">Flagellar assembly protein H</fullName>
    </submittedName>
</protein>
<dbReference type="Pfam" id="PF02108">
    <property type="entry name" value="FliH"/>
    <property type="match status" value="1"/>
</dbReference>
<evidence type="ECO:0000259" key="7">
    <source>
        <dbReference type="Pfam" id="PF02108"/>
    </source>
</evidence>